<dbReference type="AlphaFoldDB" id="A0A167DQF9"/>
<dbReference type="GO" id="GO:0005634">
    <property type="term" value="C:nucleus"/>
    <property type="evidence" value="ECO:0007669"/>
    <property type="project" value="UniProtKB-SubCell"/>
</dbReference>
<dbReference type="OrthoDB" id="14833at2759"/>
<evidence type="ECO:0000256" key="1">
    <source>
        <dbReference type="ARBA" id="ARBA00004123"/>
    </source>
</evidence>
<dbReference type="InterPro" id="IPR007757">
    <property type="entry name" value="MT-A70-like"/>
</dbReference>
<comment type="similarity">
    <text evidence="3">Belongs to the MT-A70-like family.</text>
</comment>
<reference evidence="5 6" key="1">
    <citation type="submission" date="2016-02" db="EMBL/GenBank/DDBJ databases">
        <title>Complete genome sequence and transcriptome regulation of the pentose utilising yeast Sugiyamaella lignohabitans.</title>
        <authorList>
            <person name="Bellasio M."/>
            <person name="Peymann A."/>
            <person name="Valli M."/>
            <person name="Sipitzky M."/>
            <person name="Graf A."/>
            <person name="Sauer M."/>
            <person name="Marx H."/>
            <person name="Mattanovich D."/>
        </authorList>
    </citation>
    <scope>NUCLEOTIDE SEQUENCE [LARGE SCALE GENOMIC DNA]</scope>
    <source>
        <strain evidence="5 6">CBS 10342</strain>
    </source>
</reference>
<feature type="compositionally biased region" description="Low complexity" evidence="4">
    <location>
        <begin position="65"/>
        <end position="94"/>
    </location>
</feature>
<feature type="compositionally biased region" description="Gly residues" evidence="4">
    <location>
        <begin position="1"/>
        <end position="14"/>
    </location>
</feature>
<dbReference type="Proteomes" id="UP000189580">
    <property type="component" value="Chromosome a"/>
</dbReference>
<feature type="compositionally biased region" description="Low complexity" evidence="4">
    <location>
        <begin position="119"/>
        <end position="146"/>
    </location>
</feature>
<evidence type="ECO:0000256" key="3">
    <source>
        <dbReference type="PROSITE-ProRule" id="PRU00489"/>
    </source>
</evidence>
<evidence type="ECO:0000256" key="4">
    <source>
        <dbReference type="SAM" id="MobiDB-lite"/>
    </source>
</evidence>
<proteinExistence type="inferred from homology"/>
<dbReference type="PANTHER" id="PTHR13107">
    <property type="entry name" value="N6-ADENOSINE-METHYLTRANSFERASE NON-CATALYTIC SUBUNIT"/>
    <property type="match status" value="1"/>
</dbReference>
<evidence type="ECO:0000313" key="5">
    <source>
        <dbReference type="EMBL" id="ANB13168.1"/>
    </source>
</evidence>
<accession>A0A167DQF9</accession>
<dbReference type="GO" id="GO:0003729">
    <property type="term" value="F:mRNA binding"/>
    <property type="evidence" value="ECO:0007669"/>
    <property type="project" value="TreeGrafter"/>
</dbReference>
<dbReference type="Pfam" id="PF05063">
    <property type="entry name" value="MT-A70"/>
    <property type="match status" value="1"/>
</dbReference>
<keyword evidence="6" id="KW-1185">Reference proteome</keyword>
<feature type="region of interest" description="Disordered" evidence="4">
    <location>
        <begin position="1"/>
        <end position="153"/>
    </location>
</feature>
<protein>
    <submittedName>
        <fullName evidence="5">Kar4p</fullName>
    </submittedName>
</protein>
<dbReference type="EMBL" id="CP014501">
    <property type="protein sequence ID" value="ANB13168.1"/>
    <property type="molecule type" value="Genomic_DNA"/>
</dbReference>
<dbReference type="GeneID" id="30033254"/>
<dbReference type="InterPro" id="IPR045123">
    <property type="entry name" value="METTL14-like"/>
</dbReference>
<dbReference type="RefSeq" id="XP_018735645.1">
    <property type="nucleotide sequence ID" value="XM_018878331.1"/>
</dbReference>
<dbReference type="PROSITE" id="PS51143">
    <property type="entry name" value="MT_A70"/>
    <property type="match status" value="1"/>
</dbReference>
<dbReference type="PANTHER" id="PTHR13107:SF0">
    <property type="entry name" value="N6-ADENOSINE-METHYLTRANSFERASE NON-CATALYTIC SUBUNIT"/>
    <property type="match status" value="1"/>
</dbReference>
<dbReference type="GO" id="GO:0036396">
    <property type="term" value="C:RNA N6-methyladenosine methyltransferase complex"/>
    <property type="evidence" value="ECO:0007669"/>
    <property type="project" value="TreeGrafter"/>
</dbReference>
<evidence type="ECO:0000313" key="6">
    <source>
        <dbReference type="Proteomes" id="UP000189580"/>
    </source>
</evidence>
<feature type="compositionally biased region" description="Gly residues" evidence="4">
    <location>
        <begin position="95"/>
        <end position="106"/>
    </location>
</feature>
<sequence>MGNPGSSGGKGGVNSGSSTRGQTSSGSSGSSDYGVVRSMGSKPGDRQKLASRAGNASGGTGSGSSGSSTSGFSSLSSRGSTRSSLNNDNASGNAHKGGSGNNGGSAGASSGANGRGKRSINNNSSSSSSGSNTSQYSSQGSNSSSHSQEDISNFGNDYNDHFIRSGVLPQTHITNIIDPLIGYPKLQKLHSLKQVHNKRYSTKLFGSRVSPKEMPSRIDSWVNQGMNFDVVMINGCVDNVPSYETLISLPIQRITPRPSIVFLWVPSPALEKGRLALEHWGFRRSEDIVYLVNDSDSIHFPKWLALSPHDSLVKTSWHCLMGLKGTLRRSEDSDLINCNVDTDVIIESPFDRHNVVPEKIYTIVENFSLMSRRLHIVPTYSTLDKPVRVRQGWVVMSPDVMLDNFEPDLYLTQNKTTGYRVPVDDTIDELRPKTPPRSSRK</sequence>
<keyword evidence="2" id="KW-0539">Nucleus</keyword>
<comment type="subcellular location">
    <subcellularLocation>
        <location evidence="1">Nucleus</location>
    </subcellularLocation>
</comment>
<organism evidence="5 6">
    <name type="scientific">Sugiyamaella lignohabitans</name>
    <dbReference type="NCBI Taxonomy" id="796027"/>
    <lineage>
        <taxon>Eukaryota</taxon>
        <taxon>Fungi</taxon>
        <taxon>Dikarya</taxon>
        <taxon>Ascomycota</taxon>
        <taxon>Saccharomycotina</taxon>
        <taxon>Dipodascomycetes</taxon>
        <taxon>Dipodascales</taxon>
        <taxon>Trichomonascaceae</taxon>
        <taxon>Sugiyamaella</taxon>
    </lineage>
</organism>
<gene>
    <name evidence="5" type="primary">KAR4</name>
    <name evidence="5" type="ORF">AWJ20_1450</name>
</gene>
<name>A0A167DQF9_9ASCO</name>
<dbReference type="KEGG" id="slb:AWJ20_1450"/>
<evidence type="ECO:0000256" key="2">
    <source>
        <dbReference type="ARBA" id="ARBA00023242"/>
    </source>
</evidence>
<feature type="compositionally biased region" description="Low complexity" evidence="4">
    <location>
        <begin position="15"/>
        <end position="31"/>
    </location>
</feature>
<dbReference type="PROSITE" id="PS51592">
    <property type="entry name" value="SAM_MTA70L_2"/>
    <property type="match status" value="1"/>
</dbReference>